<dbReference type="Gene3D" id="3.30.565.10">
    <property type="entry name" value="Histidine kinase-like ATPase, C-terminal domain"/>
    <property type="match status" value="1"/>
</dbReference>
<dbReference type="InterPro" id="IPR013656">
    <property type="entry name" value="PAS_4"/>
</dbReference>
<evidence type="ECO:0000256" key="3">
    <source>
        <dbReference type="ARBA" id="ARBA00022603"/>
    </source>
</evidence>
<dbReference type="Pfam" id="PF00512">
    <property type="entry name" value="HisKA"/>
    <property type="match status" value="1"/>
</dbReference>
<evidence type="ECO:0000256" key="4">
    <source>
        <dbReference type="ARBA" id="ARBA00022679"/>
    </source>
</evidence>
<comment type="catalytic activity">
    <reaction evidence="1">
        <text>ATP + protein L-histidine = ADP + protein N-phospho-L-histidine.</text>
        <dbReference type="EC" id="2.7.13.3"/>
    </reaction>
</comment>
<dbReference type="GO" id="GO:0008984">
    <property type="term" value="F:protein-glutamate methylesterase activity"/>
    <property type="evidence" value="ECO:0007669"/>
    <property type="project" value="InterPro"/>
</dbReference>
<dbReference type="Pfam" id="PF03705">
    <property type="entry name" value="CheR_N"/>
    <property type="match status" value="1"/>
</dbReference>
<dbReference type="InterPro" id="IPR036097">
    <property type="entry name" value="HisK_dim/P_sf"/>
</dbReference>
<dbReference type="SUPFAM" id="SSF55785">
    <property type="entry name" value="PYP-like sensor domain (PAS domain)"/>
    <property type="match status" value="1"/>
</dbReference>
<evidence type="ECO:0000256" key="6">
    <source>
        <dbReference type="PROSITE-ProRule" id="PRU00050"/>
    </source>
</evidence>
<dbReference type="InterPro" id="IPR029063">
    <property type="entry name" value="SAM-dependent_MTases_sf"/>
</dbReference>
<dbReference type="GO" id="GO:0032259">
    <property type="term" value="P:methylation"/>
    <property type="evidence" value="ECO:0007669"/>
    <property type="project" value="UniProtKB-KW"/>
</dbReference>
<dbReference type="Pfam" id="PF01739">
    <property type="entry name" value="CheR"/>
    <property type="match status" value="1"/>
</dbReference>
<dbReference type="CDD" id="cd00130">
    <property type="entry name" value="PAS"/>
    <property type="match status" value="1"/>
</dbReference>
<dbReference type="PANTHER" id="PTHR24422">
    <property type="entry name" value="CHEMOTAXIS PROTEIN METHYLTRANSFERASE"/>
    <property type="match status" value="1"/>
</dbReference>
<dbReference type="PROSITE" id="PS50113">
    <property type="entry name" value="PAC"/>
    <property type="match status" value="1"/>
</dbReference>
<keyword evidence="13" id="KW-1185">Reference proteome</keyword>
<accession>A0A7C9F8J7</accession>
<dbReference type="PRINTS" id="PR00996">
    <property type="entry name" value="CHERMTFRASE"/>
</dbReference>
<feature type="domain" description="CheB-type methylesterase" evidence="10">
    <location>
        <begin position="9"/>
        <end position="194"/>
    </location>
</feature>
<dbReference type="Gene3D" id="3.30.450.20">
    <property type="entry name" value="PAS domain"/>
    <property type="match status" value="1"/>
</dbReference>
<dbReference type="Pfam" id="PF02518">
    <property type="entry name" value="HATPase_c"/>
    <property type="match status" value="1"/>
</dbReference>
<feature type="domain" description="PAC" evidence="9">
    <location>
        <begin position="809"/>
        <end position="861"/>
    </location>
</feature>
<dbReference type="InterPro" id="IPR022642">
    <property type="entry name" value="CheR_C"/>
</dbReference>
<feature type="active site" evidence="6">
    <location>
        <position position="51"/>
    </location>
</feature>
<evidence type="ECO:0000256" key="5">
    <source>
        <dbReference type="ARBA" id="ARBA00022691"/>
    </source>
</evidence>
<proteinExistence type="predicted"/>
<dbReference type="InterPro" id="IPR036890">
    <property type="entry name" value="HATPase_C_sf"/>
</dbReference>
<dbReference type="CDD" id="cd16434">
    <property type="entry name" value="CheB-CheR_fusion"/>
    <property type="match status" value="1"/>
</dbReference>
<dbReference type="InterPro" id="IPR022641">
    <property type="entry name" value="CheR_N"/>
</dbReference>
<dbReference type="SUPFAM" id="SSF53335">
    <property type="entry name" value="S-adenosyl-L-methionine-dependent methyltransferases"/>
    <property type="match status" value="1"/>
</dbReference>
<feature type="domain" description="Histidine kinase" evidence="8">
    <location>
        <begin position="886"/>
        <end position="1119"/>
    </location>
</feature>
<evidence type="ECO:0000256" key="1">
    <source>
        <dbReference type="ARBA" id="ARBA00000085"/>
    </source>
</evidence>
<name>A0A7C9F8J7_9BACT</name>
<reference evidence="12 13" key="1">
    <citation type="submission" date="2019-10" db="EMBL/GenBank/DDBJ databases">
        <title>Draft Genome Sequence of Cytophagaceae sp. SJW1-29.</title>
        <authorList>
            <person name="Choi A."/>
        </authorList>
    </citation>
    <scope>NUCLEOTIDE SEQUENCE [LARGE SCALE GENOMIC DNA]</scope>
    <source>
        <strain evidence="12 13">SJW1-29</strain>
    </source>
</reference>
<dbReference type="InterPro" id="IPR050903">
    <property type="entry name" value="Bact_Chemotaxis_MeTrfase"/>
</dbReference>
<sequence>MAAKKKAEPAPSAQNFPVVGIGASAGGLDAFKRFLRALPVDLGMAYVLVQHLNPDHESLLPEILAKETSLPVHEITDDIRLAPDHVYIIPENKILTATDGVLKLSPLDRAKRPNMPIDVFFASLAEVHSTFAVGVVLSGTGSDGTLGLKAIKEYGGITFAQDGESAAYGGMPQSALQAEVVDFTLSPEKIPGQLRKISQAYQAGYTELEEEERIPKDDEQVFKQILSLLRQRCGVDFTYYKQPTLRRRIARRMALSKKNTQLPTYFDFLRENRNEQEALCQDMLIAVTSFFRDPKTFHALTETVFPALFKSKSADEPIRIWIAGCSTGEEAYSIAMCLHEFLGSKAAGTKISIFASDLSERNIRKARAAVYSIDDVQAVSEAQLKTYFTRHTDGYEVSKVIRDMCVFAPHNFLTDPPFARMDLISCRNVLIYMDPFLQKKALTTFHYALRENGFLLLGKSETAGASSELFTLFTKQEKIYARKSVPGRFIHVTTERREEALAQKDHRAAKPSATQTDYRKSAEAVLLTKFTPASVVVNEQMDIVHIHSVVTPFLEPSPGKPTFNLLKMAREGLSFELRNALYKARQSEVPVRKDNIPIKVNGKESLVSIEIVPLTNTVEPHYLVLFQEKGMVPGQAAAQPGEAKAESTHLQERIAQLEKELSQAREDMRAITEDMEAVNEELQSTNEEMQSSNEEMQSLNEELETSKEELQSTNEELTVINQELLDNQQQLNDARLYAEAIVTTIRHPLVVLDHKLRIRNANESFYQKFNMAETDVEGQLFYEIQNHRWNQPELRDNLEKVLPKRQHMADLEIVLKSPELGERTLLLNARQIINEASEERLILLAMEDITERKTAEHKLKLFSEQLAAQVDELQQVNVRLGEFARAASHDLQEPLRKILLLSSRLQETDRHQLTQESQVYLDKIEEASHRMSRLISDLLDYSRLTHHARLLTPTDLNETLNTVVNDLELMIAEKNATITYENLPTLEAIPFQINQLFYNLIGNALKFSKEGVPSVITITSRVLSKLETADLHPPSPNKIGESPTFVEIRVKDNGIGFEQKYEEQVFTIFKRLHQVDLYGGSGIGLALCKKIVEFHQGKISALSKKNDGAEFRIILPLVQPKGRTKKVKK</sequence>
<evidence type="ECO:0000313" key="13">
    <source>
        <dbReference type="Proteomes" id="UP000479293"/>
    </source>
</evidence>
<feature type="domain" description="CheR-type methyltransferase" evidence="11">
    <location>
        <begin position="222"/>
        <end position="486"/>
    </location>
</feature>
<dbReference type="SUPFAM" id="SSF57997">
    <property type="entry name" value="Tropomyosin"/>
    <property type="match status" value="1"/>
</dbReference>
<dbReference type="Pfam" id="PF08448">
    <property type="entry name" value="PAS_4"/>
    <property type="match status" value="1"/>
</dbReference>
<dbReference type="InterPro" id="IPR035909">
    <property type="entry name" value="CheB_C"/>
</dbReference>
<keyword evidence="3" id="KW-0489">Methyltransferase</keyword>
<dbReference type="InterPro" id="IPR036804">
    <property type="entry name" value="CheR_N_sf"/>
</dbReference>
<dbReference type="Proteomes" id="UP000479293">
    <property type="component" value="Unassembled WGS sequence"/>
</dbReference>
<dbReference type="PROSITE" id="PS50122">
    <property type="entry name" value="CHEB"/>
    <property type="match status" value="1"/>
</dbReference>
<dbReference type="Pfam" id="PF01339">
    <property type="entry name" value="CheB_methylest"/>
    <property type="match status" value="1"/>
</dbReference>
<dbReference type="SMART" id="SM00387">
    <property type="entry name" value="HATPase_c"/>
    <property type="match status" value="1"/>
</dbReference>
<dbReference type="Gene3D" id="3.40.50.180">
    <property type="entry name" value="Methylesterase CheB, C-terminal domain"/>
    <property type="match status" value="1"/>
</dbReference>
<dbReference type="Gene3D" id="1.20.1480.30">
    <property type="entry name" value="Designed four-helix bundle protein"/>
    <property type="match status" value="1"/>
</dbReference>
<dbReference type="SMART" id="SM00388">
    <property type="entry name" value="HisKA"/>
    <property type="match status" value="1"/>
</dbReference>
<dbReference type="InterPro" id="IPR000673">
    <property type="entry name" value="Sig_transdc_resp-reg_Me-estase"/>
</dbReference>
<dbReference type="PROSITE" id="PS50109">
    <property type="entry name" value="HIS_KIN"/>
    <property type="match status" value="1"/>
</dbReference>
<dbReference type="InterPro" id="IPR000780">
    <property type="entry name" value="CheR_MeTrfase"/>
</dbReference>
<comment type="catalytic activity">
    <reaction evidence="2">
        <text>L-glutamyl-[protein] + S-adenosyl-L-methionine = [protein]-L-glutamate 5-O-methyl ester + S-adenosyl-L-homocysteine</text>
        <dbReference type="Rhea" id="RHEA:24452"/>
        <dbReference type="Rhea" id="RHEA-COMP:10208"/>
        <dbReference type="Rhea" id="RHEA-COMP:10311"/>
        <dbReference type="ChEBI" id="CHEBI:29973"/>
        <dbReference type="ChEBI" id="CHEBI:57856"/>
        <dbReference type="ChEBI" id="CHEBI:59789"/>
        <dbReference type="ChEBI" id="CHEBI:82795"/>
        <dbReference type="EC" id="2.1.1.80"/>
    </reaction>
</comment>
<dbReference type="InterPro" id="IPR003661">
    <property type="entry name" value="HisK_dim/P_dom"/>
</dbReference>
<evidence type="ECO:0000313" key="12">
    <source>
        <dbReference type="EMBL" id="MPR33604.1"/>
    </source>
</evidence>
<dbReference type="GO" id="GO:0000155">
    <property type="term" value="F:phosphorelay sensor kinase activity"/>
    <property type="evidence" value="ECO:0007669"/>
    <property type="project" value="InterPro"/>
</dbReference>
<keyword evidence="7" id="KW-0175">Coiled coil</keyword>
<dbReference type="SUPFAM" id="SSF47757">
    <property type="entry name" value="Chemotaxis receptor methyltransferase CheR, N-terminal domain"/>
    <property type="match status" value="1"/>
</dbReference>
<keyword evidence="6" id="KW-0145">Chemotaxis</keyword>
<dbReference type="InterPro" id="IPR005467">
    <property type="entry name" value="His_kinase_dom"/>
</dbReference>
<dbReference type="InterPro" id="IPR035965">
    <property type="entry name" value="PAS-like_dom_sf"/>
</dbReference>
<dbReference type="Gene3D" id="3.40.50.150">
    <property type="entry name" value="Vaccinia Virus protein VP39"/>
    <property type="match status" value="1"/>
</dbReference>
<evidence type="ECO:0000256" key="7">
    <source>
        <dbReference type="SAM" id="Coils"/>
    </source>
</evidence>
<dbReference type="EMBL" id="WHLY01000002">
    <property type="protein sequence ID" value="MPR33604.1"/>
    <property type="molecule type" value="Genomic_DNA"/>
</dbReference>
<gene>
    <name evidence="12" type="ORF">GBK04_09540</name>
</gene>
<dbReference type="GO" id="GO:0008983">
    <property type="term" value="F:protein-glutamate O-methyltransferase activity"/>
    <property type="evidence" value="ECO:0007669"/>
    <property type="project" value="UniProtKB-EC"/>
</dbReference>
<dbReference type="SUPFAM" id="SSF47384">
    <property type="entry name" value="Homodimeric domain of signal transducing histidine kinase"/>
    <property type="match status" value="1"/>
</dbReference>
<dbReference type="InterPro" id="IPR000700">
    <property type="entry name" value="PAS-assoc_C"/>
</dbReference>
<evidence type="ECO:0000256" key="2">
    <source>
        <dbReference type="ARBA" id="ARBA00001541"/>
    </source>
</evidence>
<evidence type="ECO:0000259" key="9">
    <source>
        <dbReference type="PROSITE" id="PS50113"/>
    </source>
</evidence>
<protein>
    <submittedName>
        <fullName evidence="12">PAS domain-containing protein</fullName>
    </submittedName>
</protein>
<keyword evidence="5" id="KW-0949">S-adenosyl-L-methionine</keyword>
<dbReference type="RefSeq" id="WP_152758991.1">
    <property type="nucleotide sequence ID" value="NZ_WHLY01000002.1"/>
</dbReference>
<dbReference type="SUPFAM" id="SSF55874">
    <property type="entry name" value="ATPase domain of HSP90 chaperone/DNA topoisomerase II/histidine kinase"/>
    <property type="match status" value="1"/>
</dbReference>
<dbReference type="NCBIfam" id="TIGR00229">
    <property type="entry name" value="sensory_box"/>
    <property type="match status" value="1"/>
</dbReference>
<dbReference type="Gene3D" id="1.10.155.10">
    <property type="entry name" value="Chemotaxis receptor methyltransferase CheR, N-terminal domain"/>
    <property type="match status" value="1"/>
</dbReference>
<dbReference type="InterPro" id="IPR000014">
    <property type="entry name" value="PAS"/>
</dbReference>
<keyword evidence="4" id="KW-0808">Transferase</keyword>
<dbReference type="GO" id="GO:0006935">
    <property type="term" value="P:chemotaxis"/>
    <property type="evidence" value="ECO:0007669"/>
    <property type="project" value="UniProtKB-UniRule"/>
</dbReference>
<evidence type="ECO:0000259" key="10">
    <source>
        <dbReference type="PROSITE" id="PS50122"/>
    </source>
</evidence>
<comment type="caution">
    <text evidence="12">The sequence shown here is derived from an EMBL/GenBank/DDBJ whole genome shotgun (WGS) entry which is preliminary data.</text>
</comment>
<dbReference type="SMART" id="SM00138">
    <property type="entry name" value="MeTrc"/>
    <property type="match status" value="1"/>
</dbReference>
<dbReference type="CDD" id="cd00082">
    <property type="entry name" value="HisKA"/>
    <property type="match status" value="1"/>
</dbReference>
<dbReference type="GO" id="GO:0000156">
    <property type="term" value="F:phosphorelay response regulator activity"/>
    <property type="evidence" value="ECO:0007669"/>
    <property type="project" value="InterPro"/>
</dbReference>
<dbReference type="GO" id="GO:0005737">
    <property type="term" value="C:cytoplasm"/>
    <property type="evidence" value="ECO:0007669"/>
    <property type="project" value="InterPro"/>
</dbReference>
<dbReference type="InterPro" id="IPR003594">
    <property type="entry name" value="HATPase_dom"/>
</dbReference>
<evidence type="ECO:0000259" key="11">
    <source>
        <dbReference type="PROSITE" id="PS50123"/>
    </source>
</evidence>
<feature type="coiled-coil region" evidence="7">
    <location>
        <begin position="647"/>
        <end position="734"/>
    </location>
</feature>
<evidence type="ECO:0000259" key="8">
    <source>
        <dbReference type="PROSITE" id="PS50109"/>
    </source>
</evidence>
<feature type="active site" evidence="6">
    <location>
        <position position="24"/>
    </location>
</feature>
<dbReference type="SUPFAM" id="SSF52738">
    <property type="entry name" value="Methylesterase CheB, C-terminal domain"/>
    <property type="match status" value="1"/>
</dbReference>
<dbReference type="PROSITE" id="PS50123">
    <property type="entry name" value="CHER"/>
    <property type="match status" value="1"/>
</dbReference>
<organism evidence="12 13">
    <name type="scientific">Salmonirosea aquatica</name>
    <dbReference type="NCBI Taxonomy" id="2654236"/>
    <lineage>
        <taxon>Bacteria</taxon>
        <taxon>Pseudomonadati</taxon>
        <taxon>Bacteroidota</taxon>
        <taxon>Cytophagia</taxon>
        <taxon>Cytophagales</taxon>
        <taxon>Spirosomataceae</taxon>
        <taxon>Salmonirosea</taxon>
    </lineage>
</organism>
<feature type="active site" evidence="6">
    <location>
        <position position="143"/>
    </location>
</feature>
<keyword evidence="6" id="KW-0378">Hydrolase</keyword>
<dbReference type="Gene3D" id="1.10.287.130">
    <property type="match status" value="1"/>
</dbReference>
<dbReference type="AlphaFoldDB" id="A0A7C9F8J7"/>